<dbReference type="Proteomes" id="UP000518266">
    <property type="component" value="Unassembled WGS sequence"/>
</dbReference>
<evidence type="ECO:0000313" key="2">
    <source>
        <dbReference type="EMBL" id="KAF3837455.1"/>
    </source>
</evidence>
<keyword evidence="3" id="KW-1185">Reference proteome</keyword>
<sequence>MKVMTVNSSNASLLPPLNFYGTLLLCNNSQRGVINLTAYFLSLTLLLLPLCIRVVYLGVQNGASNPTP</sequence>
<name>A0A7J5XK42_DISMA</name>
<proteinExistence type="predicted"/>
<keyword evidence="1" id="KW-0472">Membrane</keyword>
<dbReference type="EMBL" id="JAAKFY010000023">
    <property type="protein sequence ID" value="KAF3837455.1"/>
    <property type="molecule type" value="Genomic_DNA"/>
</dbReference>
<protein>
    <submittedName>
        <fullName evidence="2">Uncharacterized protein</fullName>
    </submittedName>
</protein>
<evidence type="ECO:0000256" key="1">
    <source>
        <dbReference type="SAM" id="Phobius"/>
    </source>
</evidence>
<organism evidence="2 3">
    <name type="scientific">Dissostichus mawsoni</name>
    <name type="common">Antarctic cod</name>
    <dbReference type="NCBI Taxonomy" id="36200"/>
    <lineage>
        <taxon>Eukaryota</taxon>
        <taxon>Metazoa</taxon>
        <taxon>Chordata</taxon>
        <taxon>Craniata</taxon>
        <taxon>Vertebrata</taxon>
        <taxon>Euteleostomi</taxon>
        <taxon>Actinopterygii</taxon>
        <taxon>Neopterygii</taxon>
        <taxon>Teleostei</taxon>
        <taxon>Neoteleostei</taxon>
        <taxon>Acanthomorphata</taxon>
        <taxon>Eupercaria</taxon>
        <taxon>Perciformes</taxon>
        <taxon>Notothenioidei</taxon>
        <taxon>Nototheniidae</taxon>
        <taxon>Dissostichus</taxon>
    </lineage>
</organism>
<keyword evidence="1" id="KW-1133">Transmembrane helix</keyword>
<comment type="caution">
    <text evidence="2">The sequence shown here is derived from an EMBL/GenBank/DDBJ whole genome shotgun (WGS) entry which is preliminary data.</text>
</comment>
<gene>
    <name evidence="2" type="ORF">F7725_004919</name>
</gene>
<accession>A0A7J5XK42</accession>
<dbReference type="AlphaFoldDB" id="A0A7J5XK42"/>
<keyword evidence="1" id="KW-0812">Transmembrane</keyword>
<feature type="transmembrane region" description="Helical" evidence="1">
    <location>
        <begin position="38"/>
        <end position="59"/>
    </location>
</feature>
<evidence type="ECO:0000313" key="3">
    <source>
        <dbReference type="Proteomes" id="UP000518266"/>
    </source>
</evidence>
<reference evidence="2 3" key="1">
    <citation type="submission" date="2020-03" db="EMBL/GenBank/DDBJ databases">
        <title>Dissostichus mawsoni Genome sequencing and assembly.</title>
        <authorList>
            <person name="Park H."/>
        </authorList>
    </citation>
    <scope>NUCLEOTIDE SEQUENCE [LARGE SCALE GENOMIC DNA]</scope>
    <source>
        <strain evidence="2">DM0001</strain>
        <tissue evidence="2">Muscle</tissue>
    </source>
</reference>